<reference evidence="5" key="1">
    <citation type="submission" date="2022-12" db="EMBL/GenBank/DDBJ databases">
        <title>Description and comparative metabolic analysis of Aerococcus sp. nov., isolated from the feces of a pig.</title>
        <authorList>
            <person name="Chang Y.-H."/>
        </authorList>
    </citation>
    <scope>NUCLEOTIDE SEQUENCE</scope>
    <source>
        <strain evidence="5">YH-aer222</strain>
    </source>
</reference>
<dbReference type="PANTHER" id="PTHR11934">
    <property type="entry name" value="RIBOSE-5-PHOSPHATE ISOMERASE"/>
    <property type="match status" value="1"/>
</dbReference>
<evidence type="ECO:0000256" key="4">
    <source>
        <dbReference type="SAM" id="Phobius"/>
    </source>
</evidence>
<evidence type="ECO:0000256" key="2">
    <source>
        <dbReference type="ARBA" id="ARBA00023235"/>
    </source>
</evidence>
<dbReference type="SUPFAM" id="SSF100950">
    <property type="entry name" value="NagB/RpiA/CoA transferase-like"/>
    <property type="match status" value="1"/>
</dbReference>
<dbReference type="CDD" id="cd01398">
    <property type="entry name" value="RPI_A"/>
    <property type="match status" value="1"/>
</dbReference>
<keyword evidence="6" id="KW-1185">Reference proteome</keyword>
<dbReference type="PANTHER" id="PTHR11934:SF0">
    <property type="entry name" value="RIBOSE-5-PHOSPHATE ISOMERASE"/>
    <property type="match status" value="1"/>
</dbReference>
<dbReference type="Proteomes" id="UP001146670">
    <property type="component" value="Unassembled WGS sequence"/>
</dbReference>
<comment type="pathway">
    <text evidence="3">Carbohydrate degradation; pentose phosphate pathway; D-ribose 5-phosphate from D-ribulose 5-phosphate (non-oxidative stage): step 1/1.</text>
</comment>
<organism evidence="5 6">
    <name type="scientific">Aerococcus kribbianus</name>
    <dbReference type="NCBI Taxonomy" id="2999064"/>
    <lineage>
        <taxon>Bacteria</taxon>
        <taxon>Bacillati</taxon>
        <taxon>Bacillota</taxon>
        <taxon>Bacilli</taxon>
        <taxon>Lactobacillales</taxon>
        <taxon>Aerococcaceae</taxon>
        <taxon>Aerococcus</taxon>
    </lineage>
</organism>
<evidence type="ECO:0000313" key="6">
    <source>
        <dbReference type="Proteomes" id="UP001146670"/>
    </source>
</evidence>
<dbReference type="GO" id="GO:0006014">
    <property type="term" value="P:D-ribose metabolic process"/>
    <property type="evidence" value="ECO:0007669"/>
    <property type="project" value="TreeGrafter"/>
</dbReference>
<keyword evidence="4" id="KW-0812">Transmembrane</keyword>
<dbReference type="Pfam" id="PF06026">
    <property type="entry name" value="Rib_5-P_isom_A"/>
    <property type="match status" value="1"/>
</dbReference>
<keyword evidence="4" id="KW-0472">Membrane</keyword>
<feature type="binding site" evidence="3">
    <location>
        <position position="122"/>
    </location>
    <ligand>
        <name>substrate</name>
    </ligand>
</feature>
<keyword evidence="4" id="KW-1133">Transmembrane helix</keyword>
<comment type="catalytic activity">
    <reaction evidence="1 3">
        <text>aldehydo-D-ribose 5-phosphate = D-ribulose 5-phosphate</text>
        <dbReference type="Rhea" id="RHEA:14657"/>
        <dbReference type="ChEBI" id="CHEBI:58121"/>
        <dbReference type="ChEBI" id="CHEBI:58273"/>
        <dbReference type="EC" id="5.3.1.6"/>
    </reaction>
</comment>
<dbReference type="RefSeq" id="WP_268751860.1">
    <property type="nucleotide sequence ID" value="NZ_JAPRFQ010000001.1"/>
</dbReference>
<feature type="binding site" evidence="3">
    <location>
        <begin position="26"/>
        <end position="29"/>
    </location>
    <ligand>
        <name>substrate</name>
    </ligand>
</feature>
<dbReference type="InterPro" id="IPR020672">
    <property type="entry name" value="Ribose5P_isomerase_typA_subgr"/>
</dbReference>
<comment type="subunit">
    <text evidence="3">Homodimer.</text>
</comment>
<protein>
    <recommendedName>
        <fullName evidence="3">Ribose-5-phosphate isomerase A</fullName>
        <ecNumber evidence="3">5.3.1.6</ecNumber>
    </recommendedName>
    <alternativeName>
        <fullName evidence="3">Phosphoriboisomerase A</fullName>
        <shortName evidence="3">PRI</shortName>
    </alternativeName>
</protein>
<dbReference type="SUPFAM" id="SSF75445">
    <property type="entry name" value="D-ribose-5-phosphate isomerase (RpiA), lid domain"/>
    <property type="match status" value="1"/>
</dbReference>
<keyword evidence="2 3" id="KW-0413">Isomerase</keyword>
<dbReference type="InterPro" id="IPR037171">
    <property type="entry name" value="NagB/RpiA_transferase-like"/>
</dbReference>
<feature type="active site" description="Proton acceptor" evidence="3">
    <location>
        <position position="104"/>
    </location>
</feature>
<gene>
    <name evidence="3 5" type="primary">rpiA</name>
    <name evidence="5" type="ORF">OW157_03045</name>
</gene>
<comment type="caution">
    <text evidence="5">The sequence shown here is derived from an EMBL/GenBank/DDBJ whole genome shotgun (WGS) entry which is preliminary data.</text>
</comment>
<feature type="binding site" evidence="3">
    <location>
        <begin position="95"/>
        <end position="98"/>
    </location>
    <ligand>
        <name>substrate</name>
    </ligand>
</feature>
<feature type="transmembrane region" description="Helical" evidence="4">
    <location>
        <begin position="20"/>
        <end position="38"/>
    </location>
</feature>
<dbReference type="GO" id="GO:0009052">
    <property type="term" value="P:pentose-phosphate shunt, non-oxidative branch"/>
    <property type="evidence" value="ECO:0007669"/>
    <property type="project" value="UniProtKB-UniRule"/>
</dbReference>
<dbReference type="Gene3D" id="3.30.70.260">
    <property type="match status" value="1"/>
</dbReference>
<name>A0A9X3FPM0_9LACT</name>
<evidence type="ECO:0000256" key="3">
    <source>
        <dbReference type="HAMAP-Rule" id="MF_00170"/>
    </source>
</evidence>
<dbReference type="AlphaFoldDB" id="A0A9X3FPM0"/>
<comment type="similarity">
    <text evidence="3">Belongs to the ribose 5-phosphate isomerase family.</text>
</comment>
<dbReference type="EMBL" id="JAPRFR010000001">
    <property type="protein sequence ID" value="MCZ0725544.1"/>
    <property type="molecule type" value="Genomic_DNA"/>
</dbReference>
<comment type="function">
    <text evidence="3">Catalyzes the reversible conversion of ribose-5-phosphate to ribulose 5-phosphate.</text>
</comment>
<evidence type="ECO:0000313" key="5">
    <source>
        <dbReference type="EMBL" id="MCZ0725544.1"/>
    </source>
</evidence>
<sequence>MVNEKKMVGERAAEFVSDGMVVGLGTGSTAYYFVMALAKRISEEGLKISGVPTSLETARLAEKNGIKMYSVDEVDGVDLTIDGADEFDPQLNGIKGGGGALLIEKIIASNSKEVIWIADHSKEVSQLGSFPLPVEVIREGSKHLLAYFTDKGYQPTLRVNDEGEPYLTDNEHYIIDLHLEGITDAQALSEELIHLVGVVEHGLFLDIADKVILAKDGNCQIIEK</sequence>
<dbReference type="FunFam" id="3.40.50.1360:FF:000001">
    <property type="entry name" value="Ribose-5-phosphate isomerase A"/>
    <property type="match status" value="1"/>
</dbReference>
<dbReference type="NCBIfam" id="TIGR00021">
    <property type="entry name" value="rpiA"/>
    <property type="match status" value="1"/>
</dbReference>
<dbReference type="GO" id="GO:0005829">
    <property type="term" value="C:cytosol"/>
    <property type="evidence" value="ECO:0007669"/>
    <property type="project" value="TreeGrafter"/>
</dbReference>
<dbReference type="EC" id="5.3.1.6" evidence="3"/>
<dbReference type="NCBIfam" id="NF001924">
    <property type="entry name" value="PRK00702.1"/>
    <property type="match status" value="1"/>
</dbReference>
<accession>A0A9X3FPM0</accession>
<dbReference type="InterPro" id="IPR004788">
    <property type="entry name" value="Ribose5P_isomerase_type_A"/>
</dbReference>
<evidence type="ECO:0000256" key="1">
    <source>
        <dbReference type="ARBA" id="ARBA00001713"/>
    </source>
</evidence>
<dbReference type="HAMAP" id="MF_00170">
    <property type="entry name" value="Rib_5P_isom_A"/>
    <property type="match status" value="1"/>
</dbReference>
<dbReference type="Gene3D" id="3.40.50.1360">
    <property type="match status" value="1"/>
</dbReference>
<proteinExistence type="inferred from homology"/>
<dbReference type="GO" id="GO:0004751">
    <property type="term" value="F:ribose-5-phosphate isomerase activity"/>
    <property type="evidence" value="ECO:0007669"/>
    <property type="project" value="UniProtKB-UniRule"/>
</dbReference>
<feature type="binding site" evidence="3">
    <location>
        <begin position="82"/>
        <end position="85"/>
    </location>
    <ligand>
        <name>substrate</name>
    </ligand>
</feature>